<dbReference type="EMBL" id="CAIL01000297">
    <property type="protein sequence ID" value="CCI16433.1"/>
    <property type="molecule type" value="Genomic_DNA"/>
</dbReference>
<evidence type="ECO:0000313" key="2">
    <source>
        <dbReference type="Proteomes" id="UP000003273"/>
    </source>
</evidence>
<protein>
    <submittedName>
        <fullName evidence="1">Uncharacterized protein</fullName>
    </submittedName>
</protein>
<dbReference type="AlphaFoldDB" id="I4H309"/>
<dbReference type="HOGENOM" id="CLU_3202036_0_0_3"/>
<gene>
    <name evidence="1" type="ORF">MICAE_870001</name>
</gene>
<sequence length="45" mass="5335">MNFAIVHEALPLANRILIQHHGFTEEELDFINYDIKYRMGRDSES</sequence>
<organism evidence="1 2">
    <name type="scientific">Microcystis aeruginosa PCC 9806</name>
    <dbReference type="NCBI Taxonomy" id="1160282"/>
    <lineage>
        <taxon>Bacteria</taxon>
        <taxon>Bacillati</taxon>
        <taxon>Cyanobacteriota</taxon>
        <taxon>Cyanophyceae</taxon>
        <taxon>Oscillatoriophycideae</taxon>
        <taxon>Chroococcales</taxon>
        <taxon>Microcystaceae</taxon>
        <taxon>Microcystis</taxon>
    </lineage>
</organism>
<evidence type="ECO:0000313" key="1">
    <source>
        <dbReference type="EMBL" id="CCI16433.1"/>
    </source>
</evidence>
<proteinExistence type="predicted"/>
<dbReference type="Proteomes" id="UP000003273">
    <property type="component" value="Unassembled WGS sequence"/>
</dbReference>
<reference evidence="1 2" key="1">
    <citation type="submission" date="2012-04" db="EMBL/GenBank/DDBJ databases">
        <authorList>
            <person name="Genoscope - CEA"/>
        </authorList>
    </citation>
    <scope>NUCLEOTIDE SEQUENCE [LARGE SCALE GENOMIC DNA]</scope>
    <source>
        <strain evidence="1 2">9806</strain>
    </source>
</reference>
<name>I4H309_MICAE</name>
<comment type="caution">
    <text evidence="1">The sequence shown here is derived from an EMBL/GenBank/DDBJ whole genome shotgun (WGS) entry which is preliminary data.</text>
</comment>
<accession>I4H309</accession>